<sequence length="199" mass="21633">MIPLSELLTADDQQVARQVLCAKGLEVGEADSARPDPVGADTLVVMSPLDADFFGSAYLQALGSNQPGRWAVVWHNVYDAPGEQEAAIEVHRYQSSAAPVSKAVILCSLGTSAAQIRGMFLFALDQGIAFHECRIECPWMSETVFEKLLKDLSFEYQPLKDDGVNIVPAWLLDGVELSHLTNLPPQGLSYLPAMVCSQI</sequence>
<comment type="caution">
    <text evidence="1">The sequence shown here is derived from an EMBL/GenBank/DDBJ whole genome shotgun (WGS) entry which is preliminary data.</text>
</comment>
<gene>
    <name evidence="1" type="ORF">JEU22_04360</name>
</gene>
<dbReference type="RefSeq" id="WP_198746750.1">
    <property type="nucleotide sequence ID" value="NZ_JAEHTE010000002.1"/>
</dbReference>
<evidence type="ECO:0000313" key="2">
    <source>
        <dbReference type="Proteomes" id="UP000637061"/>
    </source>
</evidence>
<evidence type="ECO:0000313" key="1">
    <source>
        <dbReference type="EMBL" id="MBI6883136.1"/>
    </source>
</evidence>
<proteinExistence type="predicted"/>
<accession>A0A8I1ECR7</accession>
<dbReference type="EMBL" id="JAEHTE010000002">
    <property type="protein sequence ID" value="MBI6883136.1"/>
    <property type="molecule type" value="Genomic_DNA"/>
</dbReference>
<organism evidence="1 2">
    <name type="scientific">Pseudomonas putida</name>
    <name type="common">Arthrobacter siderocapsulatus</name>
    <dbReference type="NCBI Taxonomy" id="303"/>
    <lineage>
        <taxon>Bacteria</taxon>
        <taxon>Pseudomonadati</taxon>
        <taxon>Pseudomonadota</taxon>
        <taxon>Gammaproteobacteria</taxon>
        <taxon>Pseudomonadales</taxon>
        <taxon>Pseudomonadaceae</taxon>
        <taxon>Pseudomonas</taxon>
    </lineage>
</organism>
<dbReference type="Proteomes" id="UP000637061">
    <property type="component" value="Unassembled WGS sequence"/>
</dbReference>
<dbReference type="AlphaFoldDB" id="A0A8I1ECR7"/>
<protein>
    <submittedName>
        <fullName evidence="1">Uncharacterized protein</fullName>
    </submittedName>
</protein>
<reference evidence="1" key="1">
    <citation type="submission" date="2020-12" db="EMBL/GenBank/DDBJ databases">
        <title>Enhanced detection system for hospital associated transmission using whole genome sequencing surveillance.</title>
        <authorList>
            <person name="Harrison L.H."/>
            <person name="Van Tyne D."/>
            <person name="Marsh J.W."/>
            <person name="Griffith M.P."/>
            <person name="Snyder D.J."/>
            <person name="Cooper V.S."/>
            <person name="Mustapha M."/>
        </authorList>
    </citation>
    <scope>NUCLEOTIDE SEQUENCE</scope>
    <source>
        <strain evidence="1">PSB00042</strain>
    </source>
</reference>
<name>A0A8I1ECR7_PSEPU</name>